<dbReference type="InterPro" id="IPR045018">
    <property type="entry name" value="Azg-like"/>
</dbReference>
<accession>A0A9Q0LF30</accession>
<feature type="transmembrane region" description="Helical" evidence="4">
    <location>
        <begin position="262"/>
        <end position="282"/>
    </location>
</feature>
<keyword evidence="4" id="KW-1133">Transmembrane helix</keyword>
<evidence type="ECO:0000256" key="2">
    <source>
        <dbReference type="ARBA" id="ARBA00022448"/>
    </source>
</evidence>
<gene>
    <name evidence="5" type="ORF">M0811_09740</name>
</gene>
<name>A0A9Q0LF30_ANAIG</name>
<keyword evidence="4" id="KW-0472">Membrane</keyword>
<proteinExistence type="predicted"/>
<evidence type="ECO:0000256" key="4">
    <source>
        <dbReference type="SAM" id="Phobius"/>
    </source>
</evidence>
<organism evidence="5 6">
    <name type="scientific">Anaeramoeba ignava</name>
    <name type="common">Anaerobic marine amoeba</name>
    <dbReference type="NCBI Taxonomy" id="1746090"/>
    <lineage>
        <taxon>Eukaryota</taxon>
        <taxon>Metamonada</taxon>
        <taxon>Anaeramoebidae</taxon>
        <taxon>Anaeramoeba</taxon>
    </lineage>
</organism>
<feature type="transmembrane region" description="Helical" evidence="4">
    <location>
        <begin position="288"/>
        <end position="306"/>
    </location>
</feature>
<feature type="compositionally biased region" description="Basic and acidic residues" evidence="3">
    <location>
        <begin position="54"/>
        <end position="68"/>
    </location>
</feature>
<dbReference type="EMBL" id="JAPDFW010000083">
    <property type="protein sequence ID" value="KAJ5072096.1"/>
    <property type="molecule type" value="Genomic_DNA"/>
</dbReference>
<dbReference type="OrthoDB" id="431212at2759"/>
<keyword evidence="4" id="KW-0812">Transmembrane</keyword>
<dbReference type="PANTHER" id="PTHR43337:SF1">
    <property type="entry name" value="XANTHINE_URACIL PERMEASE C887.17-RELATED"/>
    <property type="match status" value="1"/>
</dbReference>
<feature type="transmembrane region" description="Helical" evidence="4">
    <location>
        <begin position="516"/>
        <end position="536"/>
    </location>
</feature>
<evidence type="ECO:0000256" key="3">
    <source>
        <dbReference type="SAM" id="MobiDB-lite"/>
    </source>
</evidence>
<dbReference type="PANTHER" id="PTHR43337">
    <property type="entry name" value="XANTHINE/URACIL PERMEASE C887.17-RELATED"/>
    <property type="match status" value="1"/>
</dbReference>
<feature type="transmembrane region" description="Helical" evidence="4">
    <location>
        <begin position="232"/>
        <end position="255"/>
    </location>
</feature>
<feature type="transmembrane region" description="Helical" evidence="4">
    <location>
        <begin position="327"/>
        <end position="347"/>
    </location>
</feature>
<comment type="subcellular location">
    <subcellularLocation>
        <location evidence="1">Endomembrane system</location>
        <topology evidence="1">Multi-pass membrane protein</topology>
    </subcellularLocation>
</comment>
<comment type="caution">
    <text evidence="5">The sequence shown here is derived from an EMBL/GenBank/DDBJ whole genome shotgun (WGS) entry which is preliminary data.</text>
</comment>
<dbReference type="AlphaFoldDB" id="A0A9Q0LF30"/>
<feature type="transmembrane region" description="Helical" evidence="4">
    <location>
        <begin position="453"/>
        <end position="471"/>
    </location>
</feature>
<feature type="region of interest" description="Disordered" evidence="3">
    <location>
        <begin position="1"/>
        <end position="68"/>
    </location>
</feature>
<dbReference type="OMA" id="TGVRQWV"/>
<protein>
    <submittedName>
        <fullName evidence="5">Xanthine/uracil permease</fullName>
    </submittedName>
</protein>
<feature type="transmembrane region" description="Helical" evidence="4">
    <location>
        <begin position="387"/>
        <end position="409"/>
    </location>
</feature>
<reference evidence="5" key="1">
    <citation type="submission" date="2022-10" db="EMBL/GenBank/DDBJ databases">
        <title>Novel sulphate-reducing endosymbionts in the free-living metamonad Anaeramoeba.</title>
        <authorList>
            <person name="Jerlstrom-Hultqvist J."/>
            <person name="Cepicka I."/>
            <person name="Gallot-Lavallee L."/>
            <person name="Salas-Leiva D."/>
            <person name="Curtis B.A."/>
            <person name="Zahonova K."/>
            <person name="Pipaliya S."/>
            <person name="Dacks J."/>
            <person name="Roger A.J."/>
        </authorList>
    </citation>
    <scope>NUCLEOTIDE SEQUENCE</scope>
    <source>
        <strain evidence="5">BMAN</strain>
    </source>
</reference>
<evidence type="ECO:0000256" key="1">
    <source>
        <dbReference type="ARBA" id="ARBA00004127"/>
    </source>
</evidence>
<feature type="compositionally biased region" description="Polar residues" evidence="3">
    <location>
        <begin position="1"/>
        <end position="22"/>
    </location>
</feature>
<dbReference type="Proteomes" id="UP001149090">
    <property type="component" value="Unassembled WGS sequence"/>
</dbReference>
<feature type="transmembrane region" description="Helical" evidence="4">
    <location>
        <begin position="421"/>
        <end position="441"/>
    </location>
</feature>
<evidence type="ECO:0000313" key="5">
    <source>
        <dbReference type="EMBL" id="KAJ5072096.1"/>
    </source>
</evidence>
<sequence length="538" mass="60478">MSNQTLQDHLLTSTDSETIFEQTNDKNETLLKDLKENSNENLKESESNESDSSEFEKNQKRIKRQEIIQKRENLPFDKNQYTPKFYKPAEHNSPYSNKFFIFLDKTFYISQRRSDIKTEFIAGIVMYLATLYLIDVQPAHFAQFGMEENQVKVSMTIVTGLATIVTGFLTGIPVVVSCGICETNFFIDTLCGKFKYSWQSSLSLIFLQGAICLVLSFFIVRKSFVMAIPNSFRLGFAFGIGLFIGKVGVLGFVSISNEEIELEYQTLIGLFCLVLLAIGVYWDFRLMFIIAVLVSSIISLIISLTVDHEKLKWFPISLNDIAFKLKFKYKNASVISLLVISVINNLINTLSTSFTLIQFTYLQNLIFDTNTFLKLLIEKNGYLKKMLFTNAIFSMISPLLGTPATVPLIESVIGSAIGSRTGLSSVTTGLLFLITITFLPFTKIIPSEATGPLLLYSLVLLFSMVKYIDFGDLVDEIPIIVATLAIPVFNSIPYGFAVGYVSLVAFWIVGKKFKKLTFMMFIIGILSVATIVLPSINF</sequence>
<keyword evidence="2" id="KW-0813">Transport</keyword>
<feature type="compositionally biased region" description="Basic and acidic residues" evidence="3">
    <location>
        <begin position="23"/>
        <end position="46"/>
    </location>
</feature>
<feature type="transmembrane region" description="Helical" evidence="4">
    <location>
        <begin position="154"/>
        <end position="181"/>
    </location>
</feature>
<dbReference type="GO" id="GO:0005886">
    <property type="term" value="C:plasma membrane"/>
    <property type="evidence" value="ECO:0007669"/>
    <property type="project" value="TreeGrafter"/>
</dbReference>
<feature type="transmembrane region" description="Helical" evidence="4">
    <location>
        <begin position="202"/>
        <end position="220"/>
    </location>
</feature>
<evidence type="ECO:0000313" key="6">
    <source>
        <dbReference type="Proteomes" id="UP001149090"/>
    </source>
</evidence>
<feature type="transmembrane region" description="Helical" evidence="4">
    <location>
        <begin position="116"/>
        <end position="134"/>
    </location>
</feature>
<feature type="transmembrane region" description="Helical" evidence="4">
    <location>
        <begin position="477"/>
        <end position="509"/>
    </location>
</feature>
<dbReference type="GO" id="GO:0012505">
    <property type="term" value="C:endomembrane system"/>
    <property type="evidence" value="ECO:0007669"/>
    <property type="project" value="UniProtKB-SubCell"/>
</dbReference>
<keyword evidence="6" id="KW-1185">Reference proteome</keyword>
<dbReference type="GO" id="GO:0005345">
    <property type="term" value="F:purine nucleobase transmembrane transporter activity"/>
    <property type="evidence" value="ECO:0007669"/>
    <property type="project" value="TreeGrafter"/>
</dbReference>